<dbReference type="InterPro" id="IPR003594">
    <property type="entry name" value="HATPase_dom"/>
</dbReference>
<dbReference type="STRING" id="1969733.B5V00_00410"/>
<sequence>MNLRHKTSLLLGVVVSLALTISGFCMHFLYEKALRASVYSSVDMVAQSTAATIANYLESGFREARAIAVTLPLDALKNNHPAALERQLRMMAESFPNFRNGLFILNAQGDLLVDWPPHPEKRGRNFAFRPYFKRTRDARHGIIGEPYRSARTGQPVLTFTAYLQDRQGNFLGVLGCSAQLLDPAGLGALRQKRLGQSGYIYVFDISRKIILHPDEKRILVSDVPLGANPMFDRAIEGVDGVGETVNSRGISMLLALRRVAGSTWIVGAQEPRDEALSHINRVEFRIALAGLACALLAAIIGWIAVGRLMRPLRDLENIVEHLQLPAEDGVDDDVKGRTPGRLLPLQKNPDIGGLARVIYALYMELSEALVDSRKANSELQSAQSDLAQALDASWQLTEQLESNHRILSEQAAALEEANRQLKDTQSQMLQQEKMASIGQLAAGVAHEINNPMGFVTSNLNTLGKYLAKLRAADKEQAALLADLMDEEQAEAYLRQRRKSKVDMVFEDIPELLDESLDGAKRVRDIVQNLKTFSRVDQAEETEVNINDCLDSTLKIVWNELKYKAEVKKDFGELPSLKCHPQQLNQVFMNILVNAAHAIEERGEIRIRTWCERQQVKVAITDNGCGIPDEVRERIFEPFFTTKEVGKGTGLGMSIAYEIIQKHGGRIEIDSRVGEGTTFTIILPLDKTAVDDSATDDQPADHGQGEVRTWEKLLEESRTQETG</sequence>
<dbReference type="EMBL" id="NAAD01000001">
    <property type="protein sequence ID" value="ORJ63360.1"/>
    <property type="molecule type" value="Genomic_DNA"/>
</dbReference>
<evidence type="ECO:0000256" key="8">
    <source>
        <dbReference type="ARBA" id="ARBA00023136"/>
    </source>
</evidence>
<dbReference type="Pfam" id="PF02518">
    <property type="entry name" value="HATPase_c"/>
    <property type="match status" value="1"/>
</dbReference>
<dbReference type="InterPro" id="IPR003661">
    <property type="entry name" value="HisK_dim/P_dom"/>
</dbReference>
<dbReference type="InterPro" id="IPR033479">
    <property type="entry name" value="dCache_1"/>
</dbReference>
<dbReference type="Proteomes" id="UP000193136">
    <property type="component" value="Unassembled WGS sequence"/>
</dbReference>
<dbReference type="InterPro" id="IPR029151">
    <property type="entry name" value="Sensor-like_sf"/>
</dbReference>
<dbReference type="PRINTS" id="PR00344">
    <property type="entry name" value="BCTRLSENSOR"/>
</dbReference>
<dbReference type="InterPro" id="IPR036097">
    <property type="entry name" value="HisK_dim/P_sf"/>
</dbReference>
<dbReference type="PANTHER" id="PTHR43065">
    <property type="entry name" value="SENSOR HISTIDINE KINASE"/>
    <property type="match status" value="1"/>
</dbReference>
<evidence type="ECO:0000313" key="13">
    <source>
        <dbReference type="EMBL" id="ORJ63360.1"/>
    </source>
</evidence>
<evidence type="ECO:0000256" key="5">
    <source>
        <dbReference type="ARBA" id="ARBA00022553"/>
    </source>
</evidence>
<dbReference type="InterPro" id="IPR005467">
    <property type="entry name" value="His_kinase_dom"/>
</dbReference>
<feature type="compositionally biased region" description="Basic and acidic residues" evidence="10">
    <location>
        <begin position="698"/>
        <end position="722"/>
    </location>
</feature>
<dbReference type="CDD" id="cd16943">
    <property type="entry name" value="HATPase_AtoS-like"/>
    <property type="match status" value="1"/>
</dbReference>
<keyword evidence="14" id="KW-1185">Reference proteome</keyword>
<keyword evidence="6 11" id="KW-0812">Transmembrane</keyword>
<protein>
    <recommendedName>
        <fullName evidence="3">histidine kinase</fullName>
        <ecNumber evidence="3">2.7.13.3</ecNumber>
    </recommendedName>
</protein>
<dbReference type="OrthoDB" id="9769169at2"/>
<name>A0A1X0YDU8_9BACT</name>
<organism evidence="13 14">
    <name type="scientific">Geothermobacter hydrogeniphilus</name>
    <dbReference type="NCBI Taxonomy" id="1969733"/>
    <lineage>
        <taxon>Bacteria</taxon>
        <taxon>Pseudomonadati</taxon>
        <taxon>Thermodesulfobacteriota</taxon>
        <taxon>Desulfuromonadia</taxon>
        <taxon>Desulfuromonadales</taxon>
        <taxon>Geothermobacteraceae</taxon>
        <taxon>Geothermobacter</taxon>
    </lineage>
</organism>
<gene>
    <name evidence="13" type="ORF">B5V00_00410</name>
</gene>
<dbReference type="Gene3D" id="3.30.450.20">
    <property type="entry name" value="PAS domain"/>
    <property type="match status" value="1"/>
</dbReference>
<keyword evidence="9" id="KW-0175">Coiled coil</keyword>
<keyword evidence="8 11" id="KW-0472">Membrane</keyword>
<evidence type="ECO:0000256" key="11">
    <source>
        <dbReference type="SAM" id="Phobius"/>
    </source>
</evidence>
<feature type="coiled-coil region" evidence="9">
    <location>
        <begin position="372"/>
        <end position="434"/>
    </location>
</feature>
<evidence type="ECO:0000313" key="14">
    <source>
        <dbReference type="Proteomes" id="UP000193136"/>
    </source>
</evidence>
<feature type="transmembrane region" description="Helical" evidence="11">
    <location>
        <begin position="286"/>
        <end position="305"/>
    </location>
</feature>
<dbReference type="GO" id="GO:0000155">
    <property type="term" value="F:phosphorelay sensor kinase activity"/>
    <property type="evidence" value="ECO:0007669"/>
    <property type="project" value="InterPro"/>
</dbReference>
<dbReference type="EC" id="2.7.13.3" evidence="3"/>
<evidence type="ECO:0000256" key="1">
    <source>
        <dbReference type="ARBA" id="ARBA00000085"/>
    </source>
</evidence>
<reference evidence="13 14" key="1">
    <citation type="submission" date="2017-03" db="EMBL/GenBank/DDBJ databases">
        <title>Genome sequence of Geothermobacter sp. EPR-M, Deep-Sea Iron Reducer.</title>
        <authorList>
            <person name="Tully B."/>
            <person name="Savalia P."/>
            <person name="Abuyen K."/>
            <person name="Baughan C."/>
            <person name="Romero E."/>
            <person name="Ronkowski C."/>
            <person name="Torres B."/>
            <person name="Tremblay J."/>
            <person name="Trujillo A."/>
            <person name="Tyler M."/>
            <person name="Perez-Rodriguez I."/>
            <person name="Amend J."/>
        </authorList>
    </citation>
    <scope>NUCLEOTIDE SEQUENCE [LARGE SCALE GENOMIC DNA]</scope>
    <source>
        <strain evidence="13 14">EPR-M</strain>
    </source>
</reference>
<evidence type="ECO:0000256" key="6">
    <source>
        <dbReference type="ARBA" id="ARBA00022692"/>
    </source>
</evidence>
<dbReference type="AlphaFoldDB" id="A0A1X0YDU8"/>
<proteinExistence type="predicted"/>
<comment type="subcellular location">
    <subcellularLocation>
        <location evidence="2">Cell membrane</location>
        <topology evidence="2">Multi-pass membrane protein</topology>
    </subcellularLocation>
</comment>
<comment type="catalytic activity">
    <reaction evidence="1">
        <text>ATP + protein L-histidine = ADP + protein N-phospho-L-histidine.</text>
        <dbReference type="EC" id="2.7.13.3"/>
    </reaction>
</comment>
<dbReference type="GO" id="GO:0005886">
    <property type="term" value="C:plasma membrane"/>
    <property type="evidence" value="ECO:0007669"/>
    <property type="project" value="UniProtKB-SubCell"/>
</dbReference>
<dbReference type="RefSeq" id="WP_085008370.1">
    <property type="nucleotide sequence ID" value="NZ_NAAD01000001.1"/>
</dbReference>
<evidence type="ECO:0000256" key="4">
    <source>
        <dbReference type="ARBA" id="ARBA00022475"/>
    </source>
</evidence>
<keyword evidence="5" id="KW-0597">Phosphoprotein</keyword>
<dbReference type="CDD" id="cd18774">
    <property type="entry name" value="PDC2_HK_sensor"/>
    <property type="match status" value="1"/>
</dbReference>
<evidence type="ECO:0000256" key="9">
    <source>
        <dbReference type="SAM" id="Coils"/>
    </source>
</evidence>
<dbReference type="Pfam" id="PF02743">
    <property type="entry name" value="dCache_1"/>
    <property type="match status" value="1"/>
</dbReference>
<dbReference type="CDD" id="cd12914">
    <property type="entry name" value="PDC1_DGC_like"/>
    <property type="match status" value="1"/>
</dbReference>
<comment type="caution">
    <text evidence="13">The sequence shown here is derived from an EMBL/GenBank/DDBJ whole genome shotgun (WGS) entry which is preliminary data.</text>
</comment>
<evidence type="ECO:0000259" key="12">
    <source>
        <dbReference type="PROSITE" id="PS50109"/>
    </source>
</evidence>
<keyword evidence="7 11" id="KW-1133">Transmembrane helix</keyword>
<dbReference type="PROSITE" id="PS50109">
    <property type="entry name" value="HIS_KIN"/>
    <property type="match status" value="1"/>
</dbReference>
<evidence type="ECO:0000256" key="10">
    <source>
        <dbReference type="SAM" id="MobiDB-lite"/>
    </source>
</evidence>
<evidence type="ECO:0000256" key="2">
    <source>
        <dbReference type="ARBA" id="ARBA00004651"/>
    </source>
</evidence>
<accession>A0A1X0YDU8</accession>
<dbReference type="SMART" id="SM00388">
    <property type="entry name" value="HisKA"/>
    <property type="match status" value="1"/>
</dbReference>
<dbReference type="SUPFAM" id="SSF103190">
    <property type="entry name" value="Sensory domain-like"/>
    <property type="match status" value="1"/>
</dbReference>
<evidence type="ECO:0000256" key="3">
    <source>
        <dbReference type="ARBA" id="ARBA00012438"/>
    </source>
</evidence>
<dbReference type="SMART" id="SM00387">
    <property type="entry name" value="HATPase_c"/>
    <property type="match status" value="1"/>
</dbReference>
<dbReference type="InterPro" id="IPR036890">
    <property type="entry name" value="HATPase_C_sf"/>
</dbReference>
<dbReference type="Gene3D" id="1.10.287.130">
    <property type="match status" value="1"/>
</dbReference>
<dbReference type="SUPFAM" id="SSF47384">
    <property type="entry name" value="Homodimeric domain of signal transducing histidine kinase"/>
    <property type="match status" value="1"/>
</dbReference>
<dbReference type="SUPFAM" id="SSF55874">
    <property type="entry name" value="ATPase domain of HSP90 chaperone/DNA topoisomerase II/histidine kinase"/>
    <property type="match status" value="1"/>
</dbReference>
<dbReference type="Gene3D" id="3.30.565.10">
    <property type="entry name" value="Histidine kinase-like ATPase, C-terminal domain"/>
    <property type="match status" value="1"/>
</dbReference>
<evidence type="ECO:0000256" key="7">
    <source>
        <dbReference type="ARBA" id="ARBA00022989"/>
    </source>
</evidence>
<dbReference type="InterPro" id="IPR004358">
    <property type="entry name" value="Sig_transdc_His_kin-like_C"/>
</dbReference>
<dbReference type="CDD" id="cd00082">
    <property type="entry name" value="HisKA"/>
    <property type="match status" value="1"/>
</dbReference>
<feature type="region of interest" description="Disordered" evidence="10">
    <location>
        <begin position="690"/>
        <end position="722"/>
    </location>
</feature>
<dbReference type="PANTHER" id="PTHR43065:SF50">
    <property type="entry name" value="HISTIDINE KINASE"/>
    <property type="match status" value="1"/>
</dbReference>
<keyword evidence="4" id="KW-1003">Cell membrane</keyword>
<feature type="domain" description="Histidine kinase" evidence="12">
    <location>
        <begin position="443"/>
        <end position="686"/>
    </location>
</feature>